<proteinExistence type="predicted"/>
<gene>
    <name evidence="2" type="ORF">PECAL_5P26270</name>
</gene>
<name>A0A8J2SV78_9STRA</name>
<dbReference type="Proteomes" id="UP000789595">
    <property type="component" value="Unassembled WGS sequence"/>
</dbReference>
<accession>A0A8J2SV78</accession>
<organism evidence="2 3">
    <name type="scientific">Pelagomonas calceolata</name>
    <dbReference type="NCBI Taxonomy" id="35677"/>
    <lineage>
        <taxon>Eukaryota</taxon>
        <taxon>Sar</taxon>
        <taxon>Stramenopiles</taxon>
        <taxon>Ochrophyta</taxon>
        <taxon>Pelagophyceae</taxon>
        <taxon>Pelagomonadales</taxon>
        <taxon>Pelagomonadaceae</taxon>
        <taxon>Pelagomonas</taxon>
    </lineage>
</organism>
<keyword evidence="3" id="KW-1185">Reference proteome</keyword>
<evidence type="ECO:0000313" key="3">
    <source>
        <dbReference type="Proteomes" id="UP000789595"/>
    </source>
</evidence>
<dbReference type="EMBL" id="CAKKNE010000005">
    <property type="protein sequence ID" value="CAH0378109.1"/>
    <property type="molecule type" value="Genomic_DNA"/>
</dbReference>
<feature type="region of interest" description="Disordered" evidence="1">
    <location>
        <begin position="543"/>
        <end position="584"/>
    </location>
</feature>
<feature type="region of interest" description="Disordered" evidence="1">
    <location>
        <begin position="1"/>
        <end position="67"/>
    </location>
</feature>
<evidence type="ECO:0000256" key="1">
    <source>
        <dbReference type="SAM" id="MobiDB-lite"/>
    </source>
</evidence>
<feature type="compositionally biased region" description="Pro residues" evidence="1">
    <location>
        <begin position="566"/>
        <end position="584"/>
    </location>
</feature>
<reference evidence="2" key="1">
    <citation type="submission" date="2021-11" db="EMBL/GenBank/DDBJ databases">
        <authorList>
            <consortium name="Genoscope - CEA"/>
            <person name="William W."/>
        </authorList>
    </citation>
    <scope>NUCLEOTIDE SEQUENCE</scope>
</reference>
<comment type="caution">
    <text evidence="2">The sequence shown here is derived from an EMBL/GenBank/DDBJ whole genome shotgun (WGS) entry which is preliminary data.</text>
</comment>
<dbReference type="AlphaFoldDB" id="A0A8J2SV78"/>
<feature type="compositionally biased region" description="Acidic residues" evidence="1">
    <location>
        <begin position="17"/>
        <end position="37"/>
    </location>
</feature>
<protein>
    <submittedName>
        <fullName evidence="2">Uncharacterized protein</fullName>
    </submittedName>
</protein>
<sequence>MAAYNNDYSRFDNIGDSSEEDSYSDEEELPELPETGEPESMANVASPDPVIEARRRQAASIRRTAERPERLRLQNARVASAVSAGVAALRDRSPQLDRTLWPRLEGGDPVVGPPPRVRTLRVARRTAGTAYLVQRPEDSPADWERRAAAAASGEFRAVEVVGFLSQAPAGGACFEADFSWSSQDPFATPDGVVDAFPRVEQLLWRQSGKHTFRRALRSLVIGADADVCDAELDVAAFAPVLEELFVENRGIAGMLGKPYTAPLPLLGPTTQTFSKLRVVDVVTLLGDVQSMHGHLAAAILHNAPVLESVRLPIRVPSGNLTTAQPTTICVTSPHLRKLHLSFEVPAPAGRSSPAVVVDVQSDACAALEDLSLECMAHGFALSCGGGRGYWGEGPVPTAAVCLCEPLARARVVRIQGATLFQPNDFDDSFPTGRDWFPAVVELAACTSVDVLVQVFQACAIGALRRLFLGVHADGPCVNNYPGPVHGNVLEPLVRELERAGAQLDEVRYCAHERASYADDVAEANWRCDEASLARQAEARPEVVRLEPCPGDAAGNVETLGPEPADISPPPADWPPPDRQPPPAE</sequence>
<evidence type="ECO:0000313" key="2">
    <source>
        <dbReference type="EMBL" id="CAH0378109.1"/>
    </source>
</evidence>